<evidence type="ECO:0008006" key="3">
    <source>
        <dbReference type="Google" id="ProtNLM"/>
    </source>
</evidence>
<dbReference type="DNASU" id="3672193"/>
<dbReference type="Proteomes" id="UP000008291">
    <property type="component" value="Chromosome"/>
</dbReference>
<dbReference type="Pfam" id="PF08897">
    <property type="entry name" value="DUF1841"/>
    <property type="match status" value="1"/>
</dbReference>
<protein>
    <recommendedName>
        <fullName evidence="3">DUF1841 domain-containing protein</fullName>
    </recommendedName>
</protein>
<organism evidence="1 2">
    <name type="scientific">Thiobacillus denitrificans (strain ATCC 25259 / T1)</name>
    <dbReference type="NCBI Taxonomy" id="292415"/>
    <lineage>
        <taxon>Bacteria</taxon>
        <taxon>Pseudomonadati</taxon>
        <taxon>Pseudomonadota</taxon>
        <taxon>Betaproteobacteria</taxon>
        <taxon>Nitrosomonadales</taxon>
        <taxon>Thiobacillaceae</taxon>
        <taxon>Thiobacillus</taxon>
    </lineage>
</organism>
<evidence type="ECO:0000313" key="2">
    <source>
        <dbReference type="Proteomes" id="UP000008291"/>
    </source>
</evidence>
<dbReference type="STRING" id="292415.Tbd_2022"/>
<dbReference type="OrthoDB" id="9789432at2"/>
<keyword evidence="2" id="KW-1185">Reference proteome</keyword>
<accession>Q3SHB1</accession>
<sequence>MFNPSREQVRQFFFDVWAKYRAGQALEGAERTALEGVLAHPEYHAMLEQPERYRDRDYLPEDGQVNPFLHLSMHLAVAEQVAIDQPPGIRAHYEELLAQRGNAMDAQHAIIDCLGEMIWQAQRNGAAFDSAAYLACLARTLGRA</sequence>
<gene>
    <name evidence="1" type="ordered locus">Tbd_2022</name>
</gene>
<dbReference type="AlphaFoldDB" id="Q3SHB1"/>
<dbReference type="eggNOG" id="ENOG50315C6">
    <property type="taxonomic scope" value="Bacteria"/>
</dbReference>
<proteinExistence type="predicted"/>
<dbReference type="RefSeq" id="WP_011312534.1">
    <property type="nucleotide sequence ID" value="NC_007404.1"/>
</dbReference>
<dbReference type="InterPro" id="IPR014993">
    <property type="entry name" value="DUF1841"/>
</dbReference>
<dbReference type="KEGG" id="tbd:Tbd_2022"/>
<dbReference type="EMBL" id="CP000116">
    <property type="protein sequence ID" value="AAZ97975.1"/>
    <property type="molecule type" value="Genomic_DNA"/>
</dbReference>
<evidence type="ECO:0000313" key="1">
    <source>
        <dbReference type="EMBL" id="AAZ97975.1"/>
    </source>
</evidence>
<dbReference type="HOGENOM" id="CLU_120353_0_0_4"/>
<name>Q3SHB1_THIDA</name>
<reference evidence="1 2" key="1">
    <citation type="journal article" date="2006" name="J. Bacteriol.">
        <title>The genome sequence of the obligately chemolithoautotrophic, facultatively anaerobic bacterium Thiobacillus denitrificans.</title>
        <authorList>
            <person name="Beller H.R."/>
            <person name="Chain P.S."/>
            <person name="Letain T.E."/>
            <person name="Chakicherla A."/>
            <person name="Larimer F.W."/>
            <person name="Richardson P.M."/>
            <person name="Coleman M.A."/>
            <person name="Wood A.P."/>
            <person name="Kelly D.P."/>
        </authorList>
    </citation>
    <scope>NUCLEOTIDE SEQUENCE [LARGE SCALE GENOMIC DNA]</scope>
    <source>
        <strain evidence="1 2">ATCC 25259</strain>
    </source>
</reference>